<accession>A0A401PBM6</accession>
<comment type="caution">
    <text evidence="1">The sequence shown here is derived from an EMBL/GenBank/DDBJ whole genome shotgun (WGS) entry which is preliminary data.</text>
</comment>
<dbReference type="AlphaFoldDB" id="A0A401PBM6"/>
<gene>
    <name evidence="1" type="ORF">scyTo_0008600</name>
</gene>
<proteinExistence type="predicted"/>
<sequence>MYFHIQLIIENRAINFDNNKECDNLLNSKETVYRGPNIKVERLTLDAVCTSRKEDSQRVSQNGLQSTL</sequence>
<organism evidence="1 2">
    <name type="scientific">Scyliorhinus torazame</name>
    <name type="common">Cloudy catshark</name>
    <name type="synonym">Catulus torazame</name>
    <dbReference type="NCBI Taxonomy" id="75743"/>
    <lineage>
        <taxon>Eukaryota</taxon>
        <taxon>Metazoa</taxon>
        <taxon>Chordata</taxon>
        <taxon>Craniata</taxon>
        <taxon>Vertebrata</taxon>
        <taxon>Chondrichthyes</taxon>
        <taxon>Elasmobranchii</taxon>
        <taxon>Galeomorphii</taxon>
        <taxon>Galeoidea</taxon>
        <taxon>Carcharhiniformes</taxon>
        <taxon>Scyliorhinidae</taxon>
        <taxon>Scyliorhinus</taxon>
    </lineage>
</organism>
<protein>
    <submittedName>
        <fullName evidence="1">Uncharacterized protein</fullName>
    </submittedName>
</protein>
<dbReference type="Proteomes" id="UP000288216">
    <property type="component" value="Unassembled WGS sequence"/>
</dbReference>
<dbReference type="EMBL" id="BFAA01003330">
    <property type="protein sequence ID" value="GCB70522.1"/>
    <property type="molecule type" value="Genomic_DNA"/>
</dbReference>
<evidence type="ECO:0000313" key="2">
    <source>
        <dbReference type="Proteomes" id="UP000288216"/>
    </source>
</evidence>
<evidence type="ECO:0000313" key="1">
    <source>
        <dbReference type="EMBL" id="GCB70522.1"/>
    </source>
</evidence>
<reference evidence="1 2" key="1">
    <citation type="journal article" date="2018" name="Nat. Ecol. Evol.">
        <title>Shark genomes provide insights into elasmobranch evolution and the origin of vertebrates.</title>
        <authorList>
            <person name="Hara Y"/>
            <person name="Yamaguchi K"/>
            <person name="Onimaru K"/>
            <person name="Kadota M"/>
            <person name="Koyanagi M"/>
            <person name="Keeley SD"/>
            <person name="Tatsumi K"/>
            <person name="Tanaka K"/>
            <person name="Motone F"/>
            <person name="Kageyama Y"/>
            <person name="Nozu R"/>
            <person name="Adachi N"/>
            <person name="Nishimura O"/>
            <person name="Nakagawa R"/>
            <person name="Tanegashima C"/>
            <person name="Kiyatake I"/>
            <person name="Matsumoto R"/>
            <person name="Murakumo K"/>
            <person name="Nishida K"/>
            <person name="Terakita A"/>
            <person name="Kuratani S"/>
            <person name="Sato K"/>
            <person name="Hyodo S Kuraku.S."/>
        </authorList>
    </citation>
    <scope>NUCLEOTIDE SEQUENCE [LARGE SCALE GENOMIC DNA]</scope>
</reference>
<name>A0A401PBM6_SCYTO</name>
<keyword evidence="2" id="KW-1185">Reference proteome</keyword>